<dbReference type="EMBL" id="JBBVGT010000002">
    <property type="protein sequence ID" value="MFB5946229.1"/>
    <property type="molecule type" value="Genomic_DNA"/>
</dbReference>
<dbReference type="PANTHER" id="PTHR46796:SF13">
    <property type="entry name" value="HTH-TYPE TRANSCRIPTIONAL ACTIVATOR RHAS"/>
    <property type="match status" value="1"/>
</dbReference>
<dbReference type="RefSeq" id="WP_375557756.1">
    <property type="nucleotide sequence ID" value="NZ_JBBVGT010000002.1"/>
</dbReference>
<dbReference type="SUPFAM" id="SSF46689">
    <property type="entry name" value="Homeodomain-like"/>
    <property type="match status" value="1"/>
</dbReference>
<keyword evidence="3" id="KW-0804">Transcription</keyword>
<accession>A0ABV5CF86</accession>
<evidence type="ECO:0000256" key="2">
    <source>
        <dbReference type="ARBA" id="ARBA00023125"/>
    </source>
</evidence>
<feature type="domain" description="HTH araC/xylS-type" evidence="4">
    <location>
        <begin position="206"/>
        <end position="280"/>
    </location>
</feature>
<evidence type="ECO:0000313" key="5">
    <source>
        <dbReference type="EMBL" id="MFB5946229.1"/>
    </source>
</evidence>
<dbReference type="InterPro" id="IPR009057">
    <property type="entry name" value="Homeodomain-like_sf"/>
</dbReference>
<dbReference type="PANTHER" id="PTHR46796">
    <property type="entry name" value="HTH-TYPE TRANSCRIPTIONAL ACTIVATOR RHAS-RELATED"/>
    <property type="match status" value="1"/>
</dbReference>
<evidence type="ECO:0000256" key="3">
    <source>
        <dbReference type="ARBA" id="ARBA00023163"/>
    </source>
</evidence>
<name>A0ABV5CF86_9SPHI</name>
<evidence type="ECO:0000256" key="1">
    <source>
        <dbReference type="ARBA" id="ARBA00023015"/>
    </source>
</evidence>
<reference evidence="5 6" key="1">
    <citation type="submission" date="2024-04" db="EMBL/GenBank/DDBJ databases">
        <title>Albibacterium profundi sp. nov., isolated from sediment of the Challenger Deep of Mariana Trench.</title>
        <authorList>
            <person name="Wang Y."/>
        </authorList>
    </citation>
    <scope>NUCLEOTIDE SEQUENCE [LARGE SCALE GENOMIC DNA]</scope>
    <source>
        <strain evidence="5 6">RHL897</strain>
    </source>
</reference>
<gene>
    <name evidence="5" type="ORF">WKR92_10325</name>
</gene>
<evidence type="ECO:0000259" key="4">
    <source>
        <dbReference type="PROSITE" id="PS01124"/>
    </source>
</evidence>
<organism evidence="5 6">
    <name type="scientific">Albibacterium profundi</name>
    <dbReference type="NCBI Taxonomy" id="3134906"/>
    <lineage>
        <taxon>Bacteria</taxon>
        <taxon>Pseudomonadati</taxon>
        <taxon>Bacteroidota</taxon>
        <taxon>Sphingobacteriia</taxon>
        <taxon>Sphingobacteriales</taxon>
        <taxon>Sphingobacteriaceae</taxon>
        <taxon>Albibacterium</taxon>
    </lineage>
</organism>
<protein>
    <submittedName>
        <fullName evidence="5">Helix-turn-helix domain-containing protein</fullName>
    </submittedName>
</protein>
<proteinExistence type="predicted"/>
<keyword evidence="1" id="KW-0805">Transcription regulation</keyword>
<dbReference type="SMART" id="SM00342">
    <property type="entry name" value="HTH_ARAC"/>
    <property type="match status" value="1"/>
</dbReference>
<comment type="caution">
    <text evidence="5">The sequence shown here is derived from an EMBL/GenBank/DDBJ whole genome shotgun (WGS) entry which is preliminary data.</text>
</comment>
<keyword evidence="2" id="KW-0238">DNA-binding</keyword>
<dbReference type="InterPro" id="IPR018060">
    <property type="entry name" value="HTH_AraC"/>
</dbReference>
<sequence length="280" mass="32696">MPIKLLKKIKLSHSPNNTYGVGTNMLYKQFSSRHVLGAYIFPCRDLKSRQALFNDGFPSLIFMPKSTDGVRLQKKDEIIHLKSAWACCGIIQDTHWEIPDGLEYIFVLRFKPASFYSLFEIDPIVFQSNPVCSFQDLVSEKWMSVIDEMYQKESPLEKAQFLDHVLSSHNTDDYLPHFLQATIDHIEEQKGNTTVSDVLNALDNKVNHKWLHRNFVKYMGLSPKKYISLQRFIYAYGRHGENRSRNLLDTALRSGYYDCNHFFKDFKQYIGVTPTQYAWD</sequence>
<dbReference type="Gene3D" id="1.10.10.60">
    <property type="entry name" value="Homeodomain-like"/>
    <property type="match status" value="1"/>
</dbReference>
<dbReference type="InterPro" id="IPR050204">
    <property type="entry name" value="AraC_XylS_family_regulators"/>
</dbReference>
<dbReference type="Proteomes" id="UP001580928">
    <property type="component" value="Unassembled WGS sequence"/>
</dbReference>
<evidence type="ECO:0000313" key="6">
    <source>
        <dbReference type="Proteomes" id="UP001580928"/>
    </source>
</evidence>
<dbReference type="PROSITE" id="PS01124">
    <property type="entry name" value="HTH_ARAC_FAMILY_2"/>
    <property type="match status" value="1"/>
</dbReference>
<dbReference type="Pfam" id="PF12833">
    <property type="entry name" value="HTH_18"/>
    <property type="match status" value="1"/>
</dbReference>
<keyword evidence="6" id="KW-1185">Reference proteome</keyword>